<organism evidence="1 2">
    <name type="scientific">Anaeromyxobacter oryzae</name>
    <dbReference type="NCBI Taxonomy" id="2918170"/>
    <lineage>
        <taxon>Bacteria</taxon>
        <taxon>Pseudomonadati</taxon>
        <taxon>Myxococcota</taxon>
        <taxon>Myxococcia</taxon>
        <taxon>Myxococcales</taxon>
        <taxon>Cystobacterineae</taxon>
        <taxon>Anaeromyxobacteraceae</taxon>
        <taxon>Anaeromyxobacter</taxon>
    </lineage>
</organism>
<evidence type="ECO:0000313" key="2">
    <source>
        <dbReference type="Proteomes" id="UP001162891"/>
    </source>
</evidence>
<keyword evidence="2" id="KW-1185">Reference proteome</keyword>
<protein>
    <submittedName>
        <fullName evidence="1">Poly-beta-1,6-N-acetyl-D-glucosamine biosynthesis protein PgaD</fullName>
    </submittedName>
</protein>
<gene>
    <name evidence="1" type="ORF">AMOR_45460</name>
</gene>
<reference evidence="2" key="1">
    <citation type="journal article" date="2022" name="Int. J. Syst. Evol. Microbiol.">
        <title>Anaeromyxobacter oryzae sp. nov., Anaeromyxobacter diazotrophicus sp. nov. and Anaeromyxobacter paludicola sp. nov., isolated from paddy soils.</title>
        <authorList>
            <person name="Itoh H."/>
            <person name="Xu Z."/>
            <person name="Mise K."/>
            <person name="Masuda Y."/>
            <person name="Ushijima N."/>
            <person name="Hayakawa C."/>
            <person name="Shiratori Y."/>
            <person name="Senoo K."/>
        </authorList>
    </citation>
    <scope>NUCLEOTIDE SEQUENCE [LARGE SCALE GENOMIC DNA]</scope>
    <source>
        <strain evidence="2">Red232</strain>
    </source>
</reference>
<dbReference type="NCBIfam" id="TIGR03940">
    <property type="entry name" value="PGA_PgaD"/>
    <property type="match status" value="1"/>
</dbReference>
<evidence type="ECO:0000313" key="1">
    <source>
        <dbReference type="EMBL" id="BDG05550.1"/>
    </source>
</evidence>
<dbReference type="Proteomes" id="UP001162891">
    <property type="component" value="Chromosome"/>
</dbReference>
<name>A0ABM7X177_9BACT</name>
<proteinExistence type="predicted"/>
<sequence>MSGPLIINARHRLAWHQRLVSDASTAMMWGGWLWLWSPILNSSSWLADLGARSFPVVNSLMLATAAGGGGFRRSLFALVGTSGTLMVWNRLPARRPRAGEALSVREYARQFQLPVHELQAGRRAAVCVVHHDASGRIVQVECREPEGRVEALAG</sequence>
<dbReference type="EMBL" id="AP025591">
    <property type="protein sequence ID" value="BDG05550.1"/>
    <property type="molecule type" value="Genomic_DNA"/>
</dbReference>
<dbReference type="InterPro" id="IPR023829">
    <property type="entry name" value="PGA_PgaD"/>
</dbReference>
<accession>A0ABM7X177</accession>
<dbReference type="RefSeq" id="WP_248354485.1">
    <property type="nucleotide sequence ID" value="NZ_AP025591.1"/>
</dbReference>
<dbReference type="Pfam" id="PF13994">
    <property type="entry name" value="PgaD"/>
    <property type="match status" value="1"/>
</dbReference>